<dbReference type="eggNOG" id="ENOG502T7EM">
    <property type="taxonomic scope" value="Eukaryota"/>
</dbReference>
<dbReference type="RefSeq" id="XP_007924768.1">
    <property type="nucleotide sequence ID" value="XM_007926577.1"/>
</dbReference>
<dbReference type="AlphaFoldDB" id="M2ZYX8"/>
<proteinExistence type="predicted"/>
<keyword evidence="2" id="KW-1185">Reference proteome</keyword>
<accession>M2ZYX8</accession>
<dbReference type="OrthoDB" id="4159489at2759"/>
<evidence type="ECO:0000313" key="1">
    <source>
        <dbReference type="EMBL" id="EME84144.1"/>
    </source>
</evidence>
<dbReference type="EMBL" id="KB446557">
    <property type="protein sequence ID" value="EME84144.1"/>
    <property type="molecule type" value="Genomic_DNA"/>
</dbReference>
<name>M2ZYX8_PSEFD</name>
<organism evidence="1 2">
    <name type="scientific">Pseudocercospora fijiensis (strain CIRAD86)</name>
    <name type="common">Black leaf streak disease fungus</name>
    <name type="synonym">Mycosphaerella fijiensis</name>
    <dbReference type="NCBI Taxonomy" id="383855"/>
    <lineage>
        <taxon>Eukaryota</taxon>
        <taxon>Fungi</taxon>
        <taxon>Dikarya</taxon>
        <taxon>Ascomycota</taxon>
        <taxon>Pezizomycotina</taxon>
        <taxon>Dothideomycetes</taxon>
        <taxon>Dothideomycetidae</taxon>
        <taxon>Mycosphaerellales</taxon>
        <taxon>Mycosphaerellaceae</taxon>
        <taxon>Pseudocercospora</taxon>
    </lineage>
</organism>
<dbReference type="VEuPathDB" id="FungiDB:MYCFIDRAFT_173187"/>
<gene>
    <name evidence="1" type="ORF">MYCFIDRAFT_173187</name>
</gene>
<dbReference type="STRING" id="383855.M2ZYX8"/>
<evidence type="ECO:0000313" key="2">
    <source>
        <dbReference type="Proteomes" id="UP000016932"/>
    </source>
</evidence>
<dbReference type="KEGG" id="pfj:MYCFIDRAFT_173187"/>
<reference evidence="1 2" key="1">
    <citation type="journal article" date="2012" name="PLoS Pathog.">
        <title>Diverse lifestyles and strategies of plant pathogenesis encoded in the genomes of eighteen Dothideomycetes fungi.</title>
        <authorList>
            <person name="Ohm R.A."/>
            <person name="Feau N."/>
            <person name="Henrissat B."/>
            <person name="Schoch C.L."/>
            <person name="Horwitz B.A."/>
            <person name="Barry K.W."/>
            <person name="Condon B.J."/>
            <person name="Copeland A.C."/>
            <person name="Dhillon B."/>
            <person name="Glaser F."/>
            <person name="Hesse C.N."/>
            <person name="Kosti I."/>
            <person name="LaButti K."/>
            <person name="Lindquist E.A."/>
            <person name="Lucas S."/>
            <person name="Salamov A.A."/>
            <person name="Bradshaw R.E."/>
            <person name="Ciuffetti L."/>
            <person name="Hamelin R.C."/>
            <person name="Kema G.H.J."/>
            <person name="Lawrence C."/>
            <person name="Scott J.A."/>
            <person name="Spatafora J.W."/>
            <person name="Turgeon B.G."/>
            <person name="de Wit P.J.G.M."/>
            <person name="Zhong S."/>
            <person name="Goodwin S.B."/>
            <person name="Grigoriev I.V."/>
        </authorList>
    </citation>
    <scope>NUCLEOTIDE SEQUENCE [LARGE SCALE GENOMIC DNA]</scope>
    <source>
        <strain evidence="1 2">CIRAD86</strain>
    </source>
</reference>
<protein>
    <submittedName>
        <fullName evidence="1">Uncharacterized protein</fullName>
    </submittedName>
</protein>
<dbReference type="GeneID" id="19332936"/>
<dbReference type="HOGENOM" id="CLU_1310605_0_0_1"/>
<sequence>MLLLHPGQPRLKMTGIFGTILPRSLLKDGKTPLVHTPYKAPAQEIYATQAWNPSKKLNMSGSDSASLSAQVNKLNLGNDTASLNSTKTGTDTQPSELIAVVDDLLNQLSAKFSNVSADIANAELICLLTTLLLRYKLAMQQLLLLLEMMINDVQLVMRHDTVVWSVWICFIQCTCLCHLWRTSAPQIHAPNATSQKQMVSSQVHHTRVLS</sequence>
<dbReference type="Proteomes" id="UP000016932">
    <property type="component" value="Unassembled WGS sequence"/>
</dbReference>